<evidence type="ECO:0000313" key="4">
    <source>
        <dbReference type="EMBL" id="ABB44104.1"/>
    </source>
</evidence>
<dbReference type="RefSeq" id="WP_011372456.1">
    <property type="nucleotide sequence ID" value="NC_007575.1"/>
</dbReference>
<keyword evidence="4" id="KW-0675">Receptor</keyword>
<name>Q30SC7_SULDN</name>
<protein>
    <submittedName>
        <fullName evidence="4">Extracellular ligand-binding receptor</fullName>
    </submittedName>
</protein>
<proteinExistence type="inferred from homology"/>
<dbReference type="AlphaFoldDB" id="Q30SC7"/>
<gene>
    <name evidence="4" type="ordered locus">Suden_0825</name>
</gene>
<organism evidence="4 5">
    <name type="scientific">Sulfurimonas denitrificans (strain ATCC 33889 / DSM 1251)</name>
    <name type="common">Thiomicrospira denitrificans (strain ATCC 33889 / DSM 1251)</name>
    <dbReference type="NCBI Taxonomy" id="326298"/>
    <lineage>
        <taxon>Bacteria</taxon>
        <taxon>Pseudomonadati</taxon>
        <taxon>Campylobacterota</taxon>
        <taxon>Epsilonproteobacteria</taxon>
        <taxon>Campylobacterales</taxon>
        <taxon>Sulfurimonadaceae</taxon>
        <taxon>Sulfurimonas</taxon>
    </lineage>
</organism>
<accession>Q30SC7</accession>
<dbReference type="PANTHER" id="PTHR47235:SF1">
    <property type="entry name" value="BLR6548 PROTEIN"/>
    <property type="match status" value="1"/>
</dbReference>
<dbReference type="eggNOG" id="COG0683">
    <property type="taxonomic scope" value="Bacteria"/>
</dbReference>
<dbReference type="STRING" id="326298.Suden_0825"/>
<feature type="domain" description="Leucine-binding protein" evidence="3">
    <location>
        <begin position="29"/>
        <end position="369"/>
    </location>
</feature>
<dbReference type="Gene3D" id="3.40.50.2300">
    <property type="match status" value="2"/>
</dbReference>
<evidence type="ECO:0000313" key="5">
    <source>
        <dbReference type="Proteomes" id="UP000002714"/>
    </source>
</evidence>
<dbReference type="Pfam" id="PF13458">
    <property type="entry name" value="Peripla_BP_6"/>
    <property type="match status" value="1"/>
</dbReference>
<evidence type="ECO:0000256" key="1">
    <source>
        <dbReference type="ARBA" id="ARBA00010062"/>
    </source>
</evidence>
<dbReference type="KEGG" id="tdn:Suden_0825"/>
<evidence type="ECO:0000259" key="3">
    <source>
        <dbReference type="Pfam" id="PF13458"/>
    </source>
</evidence>
<dbReference type="InterPro" id="IPR028081">
    <property type="entry name" value="Leu-bd"/>
</dbReference>
<sequence length="380" mass="43634">MIRYIVALSGILIFFYFIPRDDKFDQESLKLGISVPSSGIMKAWGSAVYSGADSYFLHVNENNLLSGKKIFLVVCDDKYEPELTIENIKKLIDEKIFVFFGFVGTPTVKKILPILQEEKIPLIAPFSGAEFLRDEKYEHFINFRSSYKEEIDAIVKYLYEKKGVKRFAVFYQNDDYGEEGFVSLLESLDKRDLELSGEGTYKRNTLSIKHALYEIKSAKPEAVLMVGAHKANAIFIKTAKLDETFKDTYFCNISFGDADEMIKELDKNTTNLLFSEVAPNYKNSELSVVLEYKELMKKYYPNQALGFISFESFLAAKTVVAALQNIDGSITRDKFLSEIKNLQSDSLGGLEIDFKNRQLHNKIYLYRYENSNFIEVKNED</sequence>
<reference evidence="4 5" key="1">
    <citation type="journal article" date="2008" name="Appl. Environ. Microbiol.">
        <title>Genome of the epsilonproteobacterial chemolithoautotroph Sulfurimonas denitrificans.</title>
        <authorList>
            <person name="Sievert S.M."/>
            <person name="Scott K.M."/>
            <person name="Klotz M.G."/>
            <person name="Chain P.S.G."/>
            <person name="Hauser L.J."/>
            <person name="Hemp J."/>
            <person name="Huegler M."/>
            <person name="Land M."/>
            <person name="Lapidus A."/>
            <person name="Larimer F.W."/>
            <person name="Lucas S."/>
            <person name="Malfatti S.A."/>
            <person name="Meyer F."/>
            <person name="Paulsen I.T."/>
            <person name="Ren Q."/>
            <person name="Simon J."/>
            <person name="Bailey K."/>
            <person name="Diaz E."/>
            <person name="Fitzpatrick K.A."/>
            <person name="Glover B."/>
            <person name="Gwatney N."/>
            <person name="Korajkic A."/>
            <person name="Long A."/>
            <person name="Mobberley J.M."/>
            <person name="Pantry S.N."/>
            <person name="Pazder G."/>
            <person name="Peterson S."/>
            <person name="Quintanilla J.D."/>
            <person name="Sprinkle R."/>
            <person name="Stephens J."/>
            <person name="Thomas P."/>
            <person name="Vaughn R."/>
            <person name="Weber M.J."/>
            <person name="Wooten L.L."/>
        </authorList>
    </citation>
    <scope>NUCLEOTIDE SEQUENCE [LARGE SCALE GENOMIC DNA]</scope>
    <source>
        <strain evidence="5">ATCC 33889 / DSM 1251</strain>
    </source>
</reference>
<keyword evidence="2" id="KW-0732">Signal</keyword>
<dbReference type="CDD" id="cd19978">
    <property type="entry name" value="PBP1_ABC_ligand_binding-like"/>
    <property type="match status" value="1"/>
</dbReference>
<evidence type="ECO:0000256" key="2">
    <source>
        <dbReference type="ARBA" id="ARBA00022729"/>
    </source>
</evidence>
<dbReference type="HOGENOM" id="CLU_027128_7_1_7"/>
<dbReference type="OrthoDB" id="9777352at2"/>
<comment type="similarity">
    <text evidence="1">Belongs to the leucine-binding protein family.</text>
</comment>
<dbReference type="SUPFAM" id="SSF53822">
    <property type="entry name" value="Periplasmic binding protein-like I"/>
    <property type="match status" value="1"/>
</dbReference>
<dbReference type="EMBL" id="CP000153">
    <property type="protein sequence ID" value="ABB44104.1"/>
    <property type="molecule type" value="Genomic_DNA"/>
</dbReference>
<dbReference type="InterPro" id="IPR028082">
    <property type="entry name" value="Peripla_BP_I"/>
</dbReference>
<dbReference type="Proteomes" id="UP000002714">
    <property type="component" value="Chromosome"/>
</dbReference>
<keyword evidence="5" id="KW-1185">Reference proteome</keyword>
<dbReference type="PANTHER" id="PTHR47235">
    <property type="entry name" value="BLR6548 PROTEIN"/>
    <property type="match status" value="1"/>
</dbReference>